<keyword evidence="3" id="KW-0418">Kinase</keyword>
<keyword evidence="1" id="KW-0808">Transferase</keyword>
<name>A0ABD0LJ85_9CAEN</name>
<feature type="compositionally biased region" description="Low complexity" evidence="8">
    <location>
        <begin position="72"/>
        <end position="101"/>
    </location>
</feature>
<evidence type="ECO:0000256" key="3">
    <source>
        <dbReference type="ARBA" id="ARBA00022777"/>
    </source>
</evidence>
<feature type="region of interest" description="Disordered" evidence="8">
    <location>
        <begin position="30"/>
        <end position="160"/>
    </location>
</feature>
<evidence type="ECO:0000256" key="6">
    <source>
        <dbReference type="ARBA" id="ARBA00048679"/>
    </source>
</evidence>
<dbReference type="GO" id="GO:0004674">
    <property type="term" value="F:protein serine/threonine kinase activity"/>
    <property type="evidence" value="ECO:0007669"/>
    <property type="project" value="UniProtKB-EC"/>
</dbReference>
<keyword evidence="4 7" id="KW-0067">ATP-binding</keyword>
<dbReference type="AlphaFoldDB" id="A0ABD0LJ85"/>
<feature type="non-terminal residue" evidence="10">
    <location>
        <position position="1"/>
    </location>
</feature>
<accession>A0ABD0LJ85</accession>
<dbReference type="SUPFAM" id="SSF56112">
    <property type="entry name" value="Protein kinase-like (PK-like)"/>
    <property type="match status" value="1"/>
</dbReference>
<evidence type="ECO:0000259" key="9">
    <source>
        <dbReference type="PROSITE" id="PS50011"/>
    </source>
</evidence>
<dbReference type="InterPro" id="IPR051681">
    <property type="entry name" value="Ser/Thr_Kinases-Pseudokinases"/>
</dbReference>
<dbReference type="InterPro" id="IPR017441">
    <property type="entry name" value="Protein_kinase_ATP_BS"/>
</dbReference>
<dbReference type="PANTHER" id="PTHR44329">
    <property type="entry name" value="SERINE/THREONINE-PROTEIN KINASE TNNI3K-RELATED"/>
    <property type="match status" value="1"/>
</dbReference>
<keyword evidence="2 7" id="KW-0547">Nucleotide-binding</keyword>
<dbReference type="FunFam" id="3.30.200.20:FF:000034">
    <property type="entry name" value="Kinase suppressor of Ras 1"/>
    <property type="match status" value="1"/>
</dbReference>
<gene>
    <name evidence="10" type="ORF">BaRGS_00009594</name>
</gene>
<dbReference type="GO" id="GO:0005524">
    <property type="term" value="F:ATP binding"/>
    <property type="evidence" value="ECO:0007669"/>
    <property type="project" value="UniProtKB-UniRule"/>
</dbReference>
<feature type="compositionally biased region" description="Basic and acidic residues" evidence="8">
    <location>
        <begin position="135"/>
        <end position="144"/>
    </location>
</feature>
<feature type="domain" description="Protein kinase" evidence="9">
    <location>
        <begin position="207"/>
        <end position="455"/>
    </location>
</feature>
<reference evidence="10 11" key="1">
    <citation type="journal article" date="2023" name="Sci. Data">
        <title>Genome assembly of the Korean intertidal mud-creeper Batillaria attramentaria.</title>
        <authorList>
            <person name="Patra A.K."/>
            <person name="Ho P.T."/>
            <person name="Jun S."/>
            <person name="Lee S.J."/>
            <person name="Kim Y."/>
            <person name="Won Y.J."/>
        </authorList>
    </citation>
    <scope>NUCLEOTIDE SEQUENCE [LARGE SCALE GENOMIC DNA]</scope>
    <source>
        <strain evidence="10">Wonlab-2016</strain>
    </source>
</reference>
<feature type="binding site" evidence="7">
    <location>
        <position position="233"/>
    </location>
    <ligand>
        <name>ATP</name>
        <dbReference type="ChEBI" id="CHEBI:30616"/>
    </ligand>
</feature>
<sequence>KKFHKDCATRAPPTCGLSDAHVDALLEWSESPIPTRRTTNPNIVMSGHPGDEFTLKPNNSMPNFPGAPLHDSGSNTSSCNSSTPSSPALQMTSSTGTVTTPSPAPASPKIQLPKFQFPDVAESRTSSLPADLEVLDGRDRRDGDDVVSTNTSNDSDKTLIDSNTSDRILLDRVDSVDSQDDPLGHSWNRQNSLAAIMKEWDIPYEELTISDPIGKGRFGAVHKGHWHGDVAIKLLDMGNESDFQAQLAAFRLELALLRKTRHENLVLFMGACMKPPRLAIVTSFCKGETLYTLIHIKKDTFKINKAMIIASQVAQGMSYLHSRSIIHKDLRSKNIFIDSGRVVITDFGLFHVTKICRGNNTVWYELLCNEWPFRSQPCETVIWQVGRGMKQSLSTVSAPREVKDILMSCWAFCPQERPDFVQITKALERVPRTRLIRSPSHPVHLSRSTEGIFQA</sequence>
<comment type="catalytic activity">
    <reaction evidence="6">
        <text>L-seryl-[protein] + ATP = O-phospho-L-seryl-[protein] + ADP + H(+)</text>
        <dbReference type="Rhea" id="RHEA:17989"/>
        <dbReference type="Rhea" id="RHEA-COMP:9863"/>
        <dbReference type="Rhea" id="RHEA-COMP:11604"/>
        <dbReference type="ChEBI" id="CHEBI:15378"/>
        <dbReference type="ChEBI" id="CHEBI:29999"/>
        <dbReference type="ChEBI" id="CHEBI:30616"/>
        <dbReference type="ChEBI" id="CHEBI:83421"/>
        <dbReference type="ChEBI" id="CHEBI:456216"/>
        <dbReference type="EC" id="2.7.11.1"/>
    </reaction>
</comment>
<organism evidence="10 11">
    <name type="scientific">Batillaria attramentaria</name>
    <dbReference type="NCBI Taxonomy" id="370345"/>
    <lineage>
        <taxon>Eukaryota</taxon>
        <taxon>Metazoa</taxon>
        <taxon>Spiralia</taxon>
        <taxon>Lophotrochozoa</taxon>
        <taxon>Mollusca</taxon>
        <taxon>Gastropoda</taxon>
        <taxon>Caenogastropoda</taxon>
        <taxon>Sorbeoconcha</taxon>
        <taxon>Cerithioidea</taxon>
        <taxon>Batillariidae</taxon>
        <taxon>Batillaria</taxon>
    </lineage>
</organism>
<dbReference type="Pfam" id="PF07714">
    <property type="entry name" value="PK_Tyr_Ser-Thr"/>
    <property type="match status" value="1"/>
</dbReference>
<keyword evidence="11" id="KW-1185">Reference proteome</keyword>
<evidence type="ECO:0000256" key="4">
    <source>
        <dbReference type="ARBA" id="ARBA00022840"/>
    </source>
</evidence>
<comment type="catalytic activity">
    <reaction evidence="5">
        <text>L-threonyl-[protein] + ATP = O-phospho-L-threonyl-[protein] + ADP + H(+)</text>
        <dbReference type="Rhea" id="RHEA:46608"/>
        <dbReference type="Rhea" id="RHEA-COMP:11060"/>
        <dbReference type="Rhea" id="RHEA-COMP:11605"/>
        <dbReference type="ChEBI" id="CHEBI:15378"/>
        <dbReference type="ChEBI" id="CHEBI:30013"/>
        <dbReference type="ChEBI" id="CHEBI:30616"/>
        <dbReference type="ChEBI" id="CHEBI:61977"/>
        <dbReference type="ChEBI" id="CHEBI:456216"/>
        <dbReference type="EC" id="2.7.11.1"/>
    </reaction>
</comment>
<dbReference type="EMBL" id="JACVVK020000046">
    <property type="protein sequence ID" value="KAK7499047.1"/>
    <property type="molecule type" value="Genomic_DNA"/>
</dbReference>
<evidence type="ECO:0000256" key="7">
    <source>
        <dbReference type="PROSITE-ProRule" id="PRU10141"/>
    </source>
</evidence>
<dbReference type="InterPro" id="IPR001245">
    <property type="entry name" value="Ser-Thr/Tyr_kinase_cat_dom"/>
</dbReference>
<dbReference type="PROSITE" id="PS50011">
    <property type="entry name" value="PROTEIN_KINASE_DOM"/>
    <property type="match status" value="1"/>
</dbReference>
<evidence type="ECO:0000313" key="10">
    <source>
        <dbReference type="EMBL" id="KAK7499047.1"/>
    </source>
</evidence>
<dbReference type="PROSITE" id="PS00107">
    <property type="entry name" value="PROTEIN_KINASE_ATP"/>
    <property type="match status" value="1"/>
</dbReference>
<evidence type="ECO:0000256" key="5">
    <source>
        <dbReference type="ARBA" id="ARBA00047899"/>
    </source>
</evidence>
<evidence type="ECO:0000313" key="11">
    <source>
        <dbReference type="Proteomes" id="UP001519460"/>
    </source>
</evidence>
<dbReference type="Gene3D" id="1.10.510.10">
    <property type="entry name" value="Transferase(Phosphotransferase) domain 1"/>
    <property type="match status" value="2"/>
</dbReference>
<evidence type="ECO:0000256" key="2">
    <source>
        <dbReference type="ARBA" id="ARBA00022741"/>
    </source>
</evidence>
<evidence type="ECO:0000256" key="1">
    <source>
        <dbReference type="ARBA" id="ARBA00022679"/>
    </source>
</evidence>
<dbReference type="PANTHER" id="PTHR44329:SF253">
    <property type="entry name" value="KINASE SUPPRESSOR OF RAS 2"/>
    <property type="match status" value="1"/>
</dbReference>
<proteinExistence type="predicted"/>
<dbReference type="InterPro" id="IPR011009">
    <property type="entry name" value="Kinase-like_dom_sf"/>
</dbReference>
<evidence type="ECO:0000256" key="8">
    <source>
        <dbReference type="SAM" id="MobiDB-lite"/>
    </source>
</evidence>
<protein>
    <recommendedName>
        <fullName evidence="9">Protein kinase domain-containing protein</fullName>
    </recommendedName>
</protein>
<dbReference type="InterPro" id="IPR000719">
    <property type="entry name" value="Prot_kinase_dom"/>
</dbReference>
<comment type="caution">
    <text evidence="10">The sequence shown here is derived from an EMBL/GenBank/DDBJ whole genome shotgun (WGS) entry which is preliminary data.</text>
</comment>
<dbReference type="InterPro" id="IPR008266">
    <property type="entry name" value="Tyr_kinase_AS"/>
</dbReference>
<dbReference type="Proteomes" id="UP001519460">
    <property type="component" value="Unassembled WGS sequence"/>
</dbReference>
<dbReference type="Gene3D" id="3.30.200.20">
    <property type="entry name" value="Phosphorylase Kinase, domain 1"/>
    <property type="match status" value="1"/>
</dbReference>
<dbReference type="PROSITE" id="PS00109">
    <property type="entry name" value="PROTEIN_KINASE_TYR"/>
    <property type="match status" value="1"/>
</dbReference>